<evidence type="ECO:0000256" key="6">
    <source>
        <dbReference type="SAM" id="Phobius"/>
    </source>
</evidence>
<feature type="transmembrane region" description="Helical" evidence="6">
    <location>
        <begin position="20"/>
        <end position="38"/>
    </location>
</feature>
<feature type="transmembrane region" description="Helical" evidence="6">
    <location>
        <begin position="106"/>
        <end position="129"/>
    </location>
</feature>
<keyword evidence="3 6" id="KW-0812">Transmembrane</keyword>
<keyword evidence="5 6" id="KW-0472">Membrane</keyword>
<keyword evidence="4 6" id="KW-1133">Transmembrane helix</keyword>
<evidence type="ECO:0000313" key="8">
    <source>
        <dbReference type="Proteomes" id="UP000009328"/>
    </source>
</evidence>
<feature type="transmembrane region" description="Helical" evidence="6">
    <location>
        <begin position="135"/>
        <end position="159"/>
    </location>
</feature>
<proteinExistence type="inferred from homology"/>
<dbReference type="GO" id="GO:0016020">
    <property type="term" value="C:membrane"/>
    <property type="evidence" value="ECO:0007669"/>
    <property type="project" value="UniProtKB-SubCell"/>
</dbReference>
<evidence type="ECO:0000256" key="4">
    <source>
        <dbReference type="ARBA" id="ARBA00022989"/>
    </source>
</evidence>
<comment type="similarity">
    <text evidence="2">Belongs to the lipid-translocating exporter (LTE) (TC 9.A.26.1) family.</text>
</comment>
<name>K0KTN6_WICCF</name>
<gene>
    <name evidence="7" type="ORF">BN7_4197</name>
</gene>
<dbReference type="Pfam" id="PF04479">
    <property type="entry name" value="RTA1"/>
    <property type="match status" value="1"/>
</dbReference>
<feature type="transmembrane region" description="Helical" evidence="6">
    <location>
        <begin position="180"/>
        <end position="198"/>
    </location>
</feature>
<dbReference type="HOGENOM" id="CLU_950629_0_0_1"/>
<reference evidence="7 8" key="1">
    <citation type="journal article" date="2012" name="Eukaryot. Cell">
        <title>Draft genome sequence of Wickerhamomyces ciferrii NRRL Y-1031 F-60-10.</title>
        <authorList>
            <person name="Schneider J."/>
            <person name="Andrea H."/>
            <person name="Blom J."/>
            <person name="Jaenicke S."/>
            <person name="Ruckert C."/>
            <person name="Schorsch C."/>
            <person name="Szczepanowski R."/>
            <person name="Farwick M."/>
            <person name="Goesmann A."/>
            <person name="Puhler A."/>
            <person name="Schaffer S."/>
            <person name="Tauch A."/>
            <person name="Kohler T."/>
            <person name="Brinkrolf K."/>
        </authorList>
    </citation>
    <scope>NUCLEOTIDE SEQUENCE [LARGE SCALE GENOMIC DNA]</scope>
    <source>
        <strain evidence="8">ATCC 14091 / BCRC 22168 / CBS 111 / JCM 3599 / NBRC 0793 / NRRL Y-1031 F-60-10</strain>
    </source>
</reference>
<dbReference type="Proteomes" id="UP000009328">
    <property type="component" value="Unassembled WGS sequence"/>
</dbReference>
<comment type="subcellular location">
    <subcellularLocation>
        <location evidence="1">Membrane</location>
        <topology evidence="1">Multi-pass membrane protein</topology>
    </subcellularLocation>
</comment>
<evidence type="ECO:0000256" key="3">
    <source>
        <dbReference type="ARBA" id="ARBA00022692"/>
    </source>
</evidence>
<dbReference type="STRING" id="1206466.K0KTN6"/>
<sequence length="293" mass="33849">MAKANFEETQFSGNPAGAKAIAIIFVIGILCHGIIFVWRKSWYFLWFIIGLILEIVGYIQISNGTIQSVCIIIAPLFLAATFYMSMNKVLKAYGTQDLNPIKAFSVIFVIGDFVSLGLQIAGIVIQFVVNLQTGRIMVIISFVIQILLFISFFTTTIIVHKRMNYEKIENYPDTNRYWRGYFYTMYVVSIMFMIRNLFRLVEYAEGFGYIFFHVIFTLVFDGIPMLVVTMALLICHPSFYSIKRSIFHKQRDKQSELLSKQLKQDRETKIKARYTSGTDRVTRNVFNSDHESV</sequence>
<dbReference type="PANTHER" id="PTHR31465:SF1">
    <property type="entry name" value="PROTEIN RTA1-RELATED"/>
    <property type="match status" value="1"/>
</dbReference>
<evidence type="ECO:0000256" key="5">
    <source>
        <dbReference type="ARBA" id="ARBA00023136"/>
    </source>
</evidence>
<dbReference type="eggNOG" id="ENOG502SN5A">
    <property type="taxonomic scope" value="Eukaryota"/>
</dbReference>
<dbReference type="EMBL" id="CAIF01000148">
    <property type="protein sequence ID" value="CCH44628.1"/>
    <property type="molecule type" value="Genomic_DNA"/>
</dbReference>
<protein>
    <submittedName>
        <fullName evidence="7">Membrane protein</fullName>
    </submittedName>
</protein>
<feature type="transmembrane region" description="Helical" evidence="6">
    <location>
        <begin position="43"/>
        <end position="60"/>
    </location>
</feature>
<dbReference type="PANTHER" id="PTHR31465">
    <property type="entry name" value="PROTEIN RTA1-RELATED"/>
    <property type="match status" value="1"/>
</dbReference>
<evidence type="ECO:0000256" key="2">
    <source>
        <dbReference type="ARBA" id="ARBA00009969"/>
    </source>
</evidence>
<keyword evidence="8" id="KW-1185">Reference proteome</keyword>
<feature type="transmembrane region" description="Helical" evidence="6">
    <location>
        <begin position="66"/>
        <end position="85"/>
    </location>
</feature>
<accession>K0KTN6</accession>
<organism evidence="7 8">
    <name type="scientific">Wickerhamomyces ciferrii (strain ATCC 14091 / BCRC 22168 / CBS 111 / JCM 3599 / NBRC 0793 / NRRL Y-1031 F-60-10)</name>
    <name type="common">Yeast</name>
    <name type="synonym">Pichia ciferrii</name>
    <dbReference type="NCBI Taxonomy" id="1206466"/>
    <lineage>
        <taxon>Eukaryota</taxon>
        <taxon>Fungi</taxon>
        <taxon>Dikarya</taxon>
        <taxon>Ascomycota</taxon>
        <taxon>Saccharomycotina</taxon>
        <taxon>Saccharomycetes</taxon>
        <taxon>Phaffomycetales</taxon>
        <taxon>Wickerhamomycetaceae</taxon>
        <taxon>Wickerhamomyces</taxon>
    </lineage>
</organism>
<dbReference type="InterPro" id="IPR007568">
    <property type="entry name" value="RTA1"/>
</dbReference>
<comment type="caution">
    <text evidence="7">The sequence shown here is derived from an EMBL/GenBank/DDBJ whole genome shotgun (WGS) entry which is preliminary data.</text>
</comment>
<dbReference type="AlphaFoldDB" id="K0KTN6"/>
<dbReference type="InParanoid" id="K0KTN6"/>
<feature type="transmembrane region" description="Helical" evidence="6">
    <location>
        <begin position="210"/>
        <end position="235"/>
    </location>
</feature>
<evidence type="ECO:0000313" key="7">
    <source>
        <dbReference type="EMBL" id="CCH44628.1"/>
    </source>
</evidence>
<evidence type="ECO:0000256" key="1">
    <source>
        <dbReference type="ARBA" id="ARBA00004141"/>
    </source>
</evidence>